<gene>
    <name evidence="1" type="ORF">D7N80_15510</name>
</gene>
<organism evidence="1">
    <name type="scientific">Salmonella enterica I</name>
    <dbReference type="NCBI Taxonomy" id="59201"/>
    <lineage>
        <taxon>Bacteria</taxon>
        <taxon>Pseudomonadati</taxon>
        <taxon>Pseudomonadota</taxon>
        <taxon>Gammaproteobacteria</taxon>
        <taxon>Enterobacterales</taxon>
        <taxon>Enterobacteriaceae</taxon>
        <taxon>Salmonella</taxon>
    </lineage>
</organism>
<proteinExistence type="predicted"/>
<dbReference type="EMBL" id="RVVJ01000017">
    <property type="protein sequence ID" value="MML54694.1"/>
    <property type="molecule type" value="Genomic_DNA"/>
</dbReference>
<accession>A0A403QIJ3</accession>
<sequence length="108" mass="12381">MKITNAVNIINEICSYLGDGWFINEKPDMELINGYCQLISEVDKNKDFSMYCCVNNGRLHIRGFVFNDVAGDSFTPALNKGALKLAEYIRKNVISQKYYLFSIVNNRK</sequence>
<reference evidence="1" key="1">
    <citation type="submission" date="2018-09" db="EMBL/GenBank/DDBJ databases">
        <authorList>
            <person name="Ashton P.M."/>
            <person name="Dallman T."/>
            <person name="Nair S."/>
            <person name="De Pinna E."/>
            <person name="Peters T."/>
            <person name="Grant K."/>
        </authorList>
    </citation>
    <scope>NUCLEOTIDE SEQUENCE [LARGE SCALE GENOMIC DNA]</scope>
    <source>
        <strain evidence="1">598938</strain>
    </source>
</reference>
<dbReference type="AlphaFoldDB" id="A0A403QIJ3"/>
<protein>
    <submittedName>
        <fullName evidence="1">Uncharacterized protein</fullName>
    </submittedName>
</protein>
<comment type="caution">
    <text evidence="1">The sequence shown here is derived from an EMBL/GenBank/DDBJ whole genome shotgun (WGS) entry which is preliminary data.</text>
</comment>
<name>A0A403QIJ3_SALET</name>
<evidence type="ECO:0000313" key="1">
    <source>
        <dbReference type="EMBL" id="MML54694.1"/>
    </source>
</evidence>
<dbReference type="Proteomes" id="UP000885348">
    <property type="component" value="Unassembled WGS sequence"/>
</dbReference>